<comment type="caution">
    <text evidence="2">The sequence shown here is derived from an EMBL/GenBank/DDBJ whole genome shotgun (WGS) entry which is preliminary data.</text>
</comment>
<evidence type="ECO:0000313" key="2">
    <source>
        <dbReference type="EMBL" id="MBB5620694.1"/>
    </source>
</evidence>
<proteinExistence type="predicted"/>
<dbReference type="Proteomes" id="UP000537718">
    <property type="component" value="Unassembled WGS sequence"/>
</dbReference>
<reference evidence="2 3" key="1">
    <citation type="submission" date="2020-08" db="EMBL/GenBank/DDBJ databases">
        <title>Genomic Encyclopedia of Type Strains, Phase IV (KMG-V): Genome sequencing to study the core and pangenomes of soil and plant-associated prokaryotes.</title>
        <authorList>
            <person name="Whitman W."/>
        </authorList>
    </citation>
    <scope>NUCLEOTIDE SEQUENCE [LARGE SCALE GENOMIC DNA]</scope>
    <source>
        <strain evidence="2 3">MP7CTX6</strain>
    </source>
</reference>
<feature type="signal peptide" evidence="1">
    <location>
        <begin position="1"/>
        <end position="31"/>
    </location>
</feature>
<dbReference type="EMBL" id="JACHCF010000003">
    <property type="protein sequence ID" value="MBB5620694.1"/>
    <property type="molecule type" value="Genomic_DNA"/>
</dbReference>
<sequence length="190" mass="20540">MNKYNKMKVSTKFLASAAAVVAIFFTTNVSAQKIGIGANIGIPTNNNYSVAAGIDVRAQFDVTKQLSIPIATGYNHYFAKDRVYSVGAVNNIEVPDYAYIPVKTGLKYFFDPTGSGIYAMGEVGAAFGVSKDSKTTFLYAPTLGYSWSNGLDLGIKYENTGKGDALRYANNYDNKSVGQIALRIAYGFKL</sequence>
<evidence type="ECO:0000256" key="1">
    <source>
        <dbReference type="SAM" id="SignalP"/>
    </source>
</evidence>
<keyword evidence="1" id="KW-0732">Signal</keyword>
<protein>
    <recommendedName>
        <fullName evidence="4">Outer membrane protein beta-barrel domain-containing protein</fullName>
    </recommendedName>
</protein>
<name>A0A7W9DJH1_9SPHI</name>
<evidence type="ECO:0008006" key="4">
    <source>
        <dbReference type="Google" id="ProtNLM"/>
    </source>
</evidence>
<accession>A0A7W9DJH1</accession>
<evidence type="ECO:0000313" key="3">
    <source>
        <dbReference type="Proteomes" id="UP000537718"/>
    </source>
</evidence>
<gene>
    <name evidence="2" type="ORF">HDE69_001743</name>
</gene>
<feature type="chain" id="PRO_5030726619" description="Outer membrane protein beta-barrel domain-containing protein" evidence="1">
    <location>
        <begin position="32"/>
        <end position="190"/>
    </location>
</feature>
<dbReference type="AlphaFoldDB" id="A0A7W9DJH1"/>
<dbReference type="RefSeq" id="WP_260160390.1">
    <property type="nucleotide sequence ID" value="NZ_JACHCF010000003.1"/>
</dbReference>
<organism evidence="2 3">
    <name type="scientific">Pedobacter cryoconitis</name>
    <dbReference type="NCBI Taxonomy" id="188932"/>
    <lineage>
        <taxon>Bacteria</taxon>
        <taxon>Pseudomonadati</taxon>
        <taxon>Bacteroidota</taxon>
        <taxon>Sphingobacteriia</taxon>
        <taxon>Sphingobacteriales</taxon>
        <taxon>Sphingobacteriaceae</taxon>
        <taxon>Pedobacter</taxon>
    </lineage>
</organism>